<sequence length="91" mass="9542">MFMLSVSPAAQSGSCSVKSSADSKQHPQNIQLNSASSDARVDGAGGGGMGKISPLFGLERAAESQRGFDKFTEIVNFFVDDAAHFSKVKNS</sequence>
<dbReference type="AlphaFoldDB" id="A0A915KXA4"/>
<feature type="compositionally biased region" description="Polar residues" evidence="1">
    <location>
        <begin position="8"/>
        <end position="37"/>
    </location>
</feature>
<dbReference type="WBParaSite" id="nRc.2.0.1.t42145-RA">
    <property type="protein sequence ID" value="nRc.2.0.1.t42145-RA"/>
    <property type="gene ID" value="nRc.2.0.1.g42145"/>
</dbReference>
<reference evidence="3" key="1">
    <citation type="submission" date="2022-11" db="UniProtKB">
        <authorList>
            <consortium name="WormBaseParasite"/>
        </authorList>
    </citation>
    <scope>IDENTIFICATION</scope>
</reference>
<accession>A0A915KXA4</accession>
<feature type="region of interest" description="Disordered" evidence="1">
    <location>
        <begin position="1"/>
        <end position="46"/>
    </location>
</feature>
<name>A0A915KXA4_ROMCU</name>
<dbReference type="Proteomes" id="UP000887565">
    <property type="component" value="Unplaced"/>
</dbReference>
<evidence type="ECO:0000313" key="2">
    <source>
        <dbReference type="Proteomes" id="UP000887565"/>
    </source>
</evidence>
<proteinExistence type="predicted"/>
<evidence type="ECO:0000256" key="1">
    <source>
        <dbReference type="SAM" id="MobiDB-lite"/>
    </source>
</evidence>
<organism evidence="2 3">
    <name type="scientific">Romanomermis culicivorax</name>
    <name type="common">Nematode worm</name>
    <dbReference type="NCBI Taxonomy" id="13658"/>
    <lineage>
        <taxon>Eukaryota</taxon>
        <taxon>Metazoa</taxon>
        <taxon>Ecdysozoa</taxon>
        <taxon>Nematoda</taxon>
        <taxon>Enoplea</taxon>
        <taxon>Dorylaimia</taxon>
        <taxon>Mermithida</taxon>
        <taxon>Mermithoidea</taxon>
        <taxon>Mermithidae</taxon>
        <taxon>Romanomermis</taxon>
    </lineage>
</organism>
<evidence type="ECO:0000313" key="3">
    <source>
        <dbReference type="WBParaSite" id="nRc.2.0.1.t42145-RA"/>
    </source>
</evidence>
<keyword evidence="2" id="KW-1185">Reference proteome</keyword>
<protein>
    <submittedName>
        <fullName evidence="3">Uncharacterized protein</fullName>
    </submittedName>
</protein>